<dbReference type="Proteomes" id="UP000727407">
    <property type="component" value="Unassembled WGS sequence"/>
</dbReference>
<evidence type="ECO:0000256" key="1">
    <source>
        <dbReference type="SAM" id="Phobius"/>
    </source>
</evidence>
<keyword evidence="1" id="KW-1133">Transmembrane helix</keyword>
<organism evidence="2 3">
    <name type="scientific">Clarias magur</name>
    <name type="common">Asian catfish</name>
    <name type="synonym">Macropteronotus magur</name>
    <dbReference type="NCBI Taxonomy" id="1594786"/>
    <lineage>
        <taxon>Eukaryota</taxon>
        <taxon>Metazoa</taxon>
        <taxon>Chordata</taxon>
        <taxon>Craniata</taxon>
        <taxon>Vertebrata</taxon>
        <taxon>Euteleostomi</taxon>
        <taxon>Actinopterygii</taxon>
        <taxon>Neopterygii</taxon>
        <taxon>Teleostei</taxon>
        <taxon>Ostariophysi</taxon>
        <taxon>Siluriformes</taxon>
        <taxon>Clariidae</taxon>
        <taxon>Clarias</taxon>
    </lineage>
</organism>
<gene>
    <name evidence="2" type="ORF">DAT39_021084</name>
</gene>
<keyword evidence="1" id="KW-0472">Membrane</keyword>
<feature type="transmembrane region" description="Helical" evidence="1">
    <location>
        <begin position="20"/>
        <end position="41"/>
    </location>
</feature>
<feature type="non-terminal residue" evidence="2">
    <location>
        <position position="58"/>
    </location>
</feature>
<sequence>LNKKPEESVDFSPTLLNKMKAVMVLLATAVAFAYGASNLTLKTIAVEARALHRITLNT</sequence>
<reference evidence="2" key="1">
    <citation type="submission" date="2020-07" db="EMBL/GenBank/DDBJ databases">
        <title>Clarias magur genome sequencing, assembly and annotation.</title>
        <authorList>
            <person name="Kushwaha B."/>
            <person name="Kumar R."/>
            <person name="Das P."/>
            <person name="Joshi C.G."/>
            <person name="Kumar D."/>
            <person name="Nagpure N.S."/>
            <person name="Pandey M."/>
            <person name="Agarwal S."/>
            <person name="Srivastava S."/>
            <person name="Singh M."/>
            <person name="Sahoo L."/>
            <person name="Jayasankar P."/>
            <person name="Meher P.K."/>
            <person name="Koringa P.G."/>
            <person name="Iquebal M.A."/>
            <person name="Das S.P."/>
            <person name="Bit A."/>
            <person name="Patnaik S."/>
            <person name="Patel N."/>
            <person name="Shah T.M."/>
            <person name="Hinsu A."/>
            <person name="Jena J.K."/>
        </authorList>
    </citation>
    <scope>NUCLEOTIDE SEQUENCE</scope>
    <source>
        <strain evidence="2">CIFAMagur01</strain>
        <tissue evidence="2">Testis</tissue>
    </source>
</reference>
<feature type="non-terminal residue" evidence="2">
    <location>
        <position position="1"/>
    </location>
</feature>
<dbReference type="AlphaFoldDB" id="A0A8J4TXW8"/>
<proteinExistence type="predicted"/>
<accession>A0A8J4TXW8</accession>
<comment type="caution">
    <text evidence="2">The sequence shown here is derived from an EMBL/GenBank/DDBJ whole genome shotgun (WGS) entry which is preliminary data.</text>
</comment>
<name>A0A8J4TXW8_CLAMG</name>
<evidence type="ECO:0000313" key="2">
    <source>
        <dbReference type="EMBL" id="KAF5889212.1"/>
    </source>
</evidence>
<keyword evidence="1" id="KW-0812">Transmembrane</keyword>
<dbReference type="EMBL" id="QNUK01000844">
    <property type="protein sequence ID" value="KAF5889212.1"/>
    <property type="molecule type" value="Genomic_DNA"/>
</dbReference>
<evidence type="ECO:0000313" key="3">
    <source>
        <dbReference type="Proteomes" id="UP000727407"/>
    </source>
</evidence>
<keyword evidence="3" id="KW-1185">Reference proteome</keyword>
<protein>
    <submittedName>
        <fullName evidence="2">Uncharacterized protein</fullName>
    </submittedName>
</protein>